<proteinExistence type="predicted"/>
<keyword evidence="2" id="KW-0677">Repeat</keyword>
<dbReference type="GO" id="GO:0000785">
    <property type="term" value="C:chromatin"/>
    <property type="evidence" value="ECO:0007669"/>
    <property type="project" value="TreeGrafter"/>
</dbReference>
<name>G4T9H2_SERID</name>
<feature type="region of interest" description="Disordered" evidence="6">
    <location>
        <begin position="1"/>
        <end position="40"/>
    </location>
</feature>
<evidence type="ECO:0000256" key="5">
    <source>
        <dbReference type="PROSITE-ProRule" id="PRU00042"/>
    </source>
</evidence>
<evidence type="ECO:0000256" key="3">
    <source>
        <dbReference type="ARBA" id="ARBA00022771"/>
    </source>
</evidence>
<comment type="caution">
    <text evidence="8">The sequence shown here is derived from an EMBL/GenBank/DDBJ whole genome shotgun (WGS) entry which is preliminary data.</text>
</comment>
<dbReference type="STRING" id="1109443.G4T9H2"/>
<dbReference type="InParanoid" id="G4T9H2"/>
<dbReference type="HOGENOM" id="CLU_1482563_0_0_1"/>
<feature type="compositionally biased region" description="Polar residues" evidence="6">
    <location>
        <begin position="17"/>
        <end position="29"/>
    </location>
</feature>
<dbReference type="InterPro" id="IPR036236">
    <property type="entry name" value="Znf_C2H2_sf"/>
</dbReference>
<evidence type="ECO:0000256" key="1">
    <source>
        <dbReference type="ARBA" id="ARBA00022723"/>
    </source>
</evidence>
<organism evidence="8 9">
    <name type="scientific">Serendipita indica (strain DSM 11827)</name>
    <name type="common">Root endophyte fungus</name>
    <name type="synonym">Piriformospora indica</name>
    <dbReference type="NCBI Taxonomy" id="1109443"/>
    <lineage>
        <taxon>Eukaryota</taxon>
        <taxon>Fungi</taxon>
        <taxon>Dikarya</taxon>
        <taxon>Basidiomycota</taxon>
        <taxon>Agaricomycotina</taxon>
        <taxon>Agaricomycetes</taxon>
        <taxon>Sebacinales</taxon>
        <taxon>Serendipitaceae</taxon>
        <taxon>Serendipita</taxon>
    </lineage>
</organism>
<dbReference type="OrthoDB" id="654211at2759"/>
<keyword evidence="9" id="KW-1185">Reference proteome</keyword>
<feature type="domain" description="C2H2-type" evidence="7">
    <location>
        <begin position="119"/>
        <end position="149"/>
    </location>
</feature>
<keyword evidence="4" id="KW-0862">Zinc</keyword>
<evidence type="ECO:0000313" key="8">
    <source>
        <dbReference type="EMBL" id="CCA67970.1"/>
    </source>
</evidence>
<accession>G4T9H2</accession>
<evidence type="ECO:0000259" key="7">
    <source>
        <dbReference type="PROSITE" id="PS50157"/>
    </source>
</evidence>
<dbReference type="GO" id="GO:0008270">
    <property type="term" value="F:zinc ion binding"/>
    <property type="evidence" value="ECO:0007669"/>
    <property type="project" value="UniProtKB-KW"/>
</dbReference>
<dbReference type="SUPFAM" id="SSF57667">
    <property type="entry name" value="beta-beta-alpha zinc fingers"/>
    <property type="match status" value="1"/>
</dbReference>
<gene>
    <name evidence="8" type="ORF">PIIN_01837</name>
</gene>
<feature type="region of interest" description="Disordered" evidence="6">
    <location>
        <begin position="62"/>
        <end position="87"/>
    </location>
</feature>
<dbReference type="EMBL" id="CAFZ01000023">
    <property type="protein sequence ID" value="CCA67970.1"/>
    <property type="molecule type" value="Genomic_DNA"/>
</dbReference>
<evidence type="ECO:0000256" key="4">
    <source>
        <dbReference type="ARBA" id="ARBA00022833"/>
    </source>
</evidence>
<reference evidence="8 9" key="1">
    <citation type="journal article" date="2011" name="PLoS Pathog.">
        <title>Endophytic Life Strategies Decoded by Genome and Transcriptome Analyses of the Mutualistic Root Symbiont Piriformospora indica.</title>
        <authorList>
            <person name="Zuccaro A."/>
            <person name="Lahrmann U."/>
            <person name="Guldener U."/>
            <person name="Langen G."/>
            <person name="Pfiffi S."/>
            <person name="Biedenkopf D."/>
            <person name="Wong P."/>
            <person name="Samans B."/>
            <person name="Grimm C."/>
            <person name="Basiewicz M."/>
            <person name="Murat C."/>
            <person name="Martin F."/>
            <person name="Kogel K.H."/>
        </authorList>
    </citation>
    <scope>NUCLEOTIDE SEQUENCE [LARGE SCALE GENOMIC DNA]</scope>
    <source>
        <strain evidence="8 9">DSM 11827</strain>
    </source>
</reference>
<keyword evidence="1" id="KW-0479">Metal-binding</keyword>
<keyword evidence="3 5" id="KW-0863">Zinc-finger</keyword>
<dbReference type="AlphaFoldDB" id="G4T9H2"/>
<dbReference type="Pfam" id="PF00096">
    <property type="entry name" value="zf-C2H2"/>
    <property type="match status" value="2"/>
</dbReference>
<dbReference type="PANTHER" id="PTHR14003:SF19">
    <property type="entry name" value="YY2 TRANSCRIPTION FACTOR"/>
    <property type="match status" value="1"/>
</dbReference>
<protein>
    <recommendedName>
        <fullName evidence="7">C2H2-type domain-containing protein</fullName>
    </recommendedName>
</protein>
<dbReference type="PROSITE" id="PS50157">
    <property type="entry name" value="ZINC_FINGER_C2H2_2"/>
    <property type="match status" value="2"/>
</dbReference>
<feature type="domain" description="C2H2-type" evidence="7">
    <location>
        <begin position="92"/>
        <end position="119"/>
    </location>
</feature>
<evidence type="ECO:0000313" key="9">
    <source>
        <dbReference type="Proteomes" id="UP000007148"/>
    </source>
</evidence>
<feature type="region of interest" description="Disordered" evidence="6">
    <location>
        <begin position="141"/>
        <end position="182"/>
    </location>
</feature>
<dbReference type="GO" id="GO:0000981">
    <property type="term" value="F:DNA-binding transcription factor activity, RNA polymerase II-specific"/>
    <property type="evidence" value="ECO:0007669"/>
    <property type="project" value="TreeGrafter"/>
</dbReference>
<dbReference type="SMART" id="SM00355">
    <property type="entry name" value="ZnF_C2H2"/>
    <property type="match status" value="2"/>
</dbReference>
<dbReference type="PANTHER" id="PTHR14003">
    <property type="entry name" value="TRANSCRIPTIONAL REPRESSOR PROTEIN YY"/>
    <property type="match status" value="1"/>
</dbReference>
<dbReference type="GO" id="GO:0005667">
    <property type="term" value="C:transcription regulator complex"/>
    <property type="evidence" value="ECO:0007669"/>
    <property type="project" value="TreeGrafter"/>
</dbReference>
<dbReference type="InterPro" id="IPR013087">
    <property type="entry name" value="Znf_C2H2_type"/>
</dbReference>
<evidence type="ECO:0000256" key="6">
    <source>
        <dbReference type="SAM" id="MobiDB-lite"/>
    </source>
</evidence>
<dbReference type="Proteomes" id="UP000007148">
    <property type="component" value="Unassembled WGS sequence"/>
</dbReference>
<feature type="compositionally biased region" description="Basic and acidic residues" evidence="6">
    <location>
        <begin position="1"/>
        <end position="14"/>
    </location>
</feature>
<sequence length="182" mass="19732">MTDNKVPRALHDDVEMQLQQPSASTSSGSVPIPLPSLTSHPPLRLQRKLVVGTKLRDIEGSTPLILSPISPTTTDEAMASGSPEPSADEPTFPCPFCSSVFKKVGHLNRHTLKHTGTRFQCEYPGCDKTFSRLDNMRTHMKNMHPTSQDWSSGLRARTSPGSISPTLRPDASDRPTSGGGNT</sequence>
<dbReference type="GO" id="GO:0031519">
    <property type="term" value="C:PcG protein complex"/>
    <property type="evidence" value="ECO:0007669"/>
    <property type="project" value="TreeGrafter"/>
</dbReference>
<dbReference type="GO" id="GO:0000978">
    <property type="term" value="F:RNA polymerase II cis-regulatory region sequence-specific DNA binding"/>
    <property type="evidence" value="ECO:0007669"/>
    <property type="project" value="TreeGrafter"/>
</dbReference>
<evidence type="ECO:0000256" key="2">
    <source>
        <dbReference type="ARBA" id="ARBA00022737"/>
    </source>
</evidence>
<dbReference type="Gene3D" id="3.30.160.60">
    <property type="entry name" value="Classic Zinc Finger"/>
    <property type="match status" value="2"/>
</dbReference>
<dbReference type="PROSITE" id="PS00028">
    <property type="entry name" value="ZINC_FINGER_C2H2_1"/>
    <property type="match status" value="2"/>
</dbReference>